<protein>
    <submittedName>
        <fullName evidence="2">Uncharacterized protein</fullName>
    </submittedName>
</protein>
<accession>Q0FLP1</accession>
<gene>
    <name evidence="2" type="ORF">R2601_22761</name>
</gene>
<evidence type="ECO:0000256" key="1">
    <source>
        <dbReference type="SAM" id="SignalP"/>
    </source>
</evidence>
<keyword evidence="1" id="KW-0732">Signal</keyword>
<organism evidence="2 3">
    <name type="scientific">Salipiger bermudensis (strain DSM 26914 / JCM 13377 / KCTC 12554 / HTCC2601)</name>
    <name type="common">Pelagibaca bermudensis</name>
    <dbReference type="NCBI Taxonomy" id="314265"/>
    <lineage>
        <taxon>Bacteria</taxon>
        <taxon>Pseudomonadati</taxon>
        <taxon>Pseudomonadota</taxon>
        <taxon>Alphaproteobacteria</taxon>
        <taxon>Rhodobacterales</taxon>
        <taxon>Roseobacteraceae</taxon>
        <taxon>Salipiger</taxon>
    </lineage>
</organism>
<dbReference type="EMBL" id="AATQ01000032">
    <property type="protein sequence ID" value="EAU45057.1"/>
    <property type="molecule type" value="Genomic_DNA"/>
</dbReference>
<proteinExistence type="predicted"/>
<feature type="chain" id="PRO_5004171792" evidence="1">
    <location>
        <begin position="28"/>
        <end position="62"/>
    </location>
</feature>
<evidence type="ECO:0000313" key="3">
    <source>
        <dbReference type="Proteomes" id="UP000006230"/>
    </source>
</evidence>
<dbReference type="STRING" id="314265.R2601_22761"/>
<sequence>MLSKLLIALCAALMALCAVLWFQLSRAQDAAARLDTCRDVLNLNREISDETDDDLLRGISEP</sequence>
<name>Q0FLP1_SALBH</name>
<reference evidence="2 3" key="1">
    <citation type="journal article" date="2010" name="J. Bacteriol.">
        <title>Genome sequences of Pelagibaca bermudensis HTCC2601T and Maritimibacter alkaliphilus HTCC2654T, the type strains of two marine Roseobacter genera.</title>
        <authorList>
            <person name="Thrash J.C."/>
            <person name="Cho J.C."/>
            <person name="Ferriera S."/>
            <person name="Johnson J."/>
            <person name="Vergin K.L."/>
            <person name="Giovannoni S.J."/>
        </authorList>
    </citation>
    <scope>NUCLEOTIDE SEQUENCE [LARGE SCALE GENOMIC DNA]</scope>
    <source>
        <strain evidence="3">DSM 26914 / JCM 13377 / KCTC 12554 / HTCC2601</strain>
    </source>
</reference>
<dbReference type="HOGENOM" id="CLU_2900175_0_0_5"/>
<dbReference type="RefSeq" id="WP_007799817.1">
    <property type="nucleotide sequence ID" value="NZ_DS022276.1"/>
</dbReference>
<keyword evidence="3" id="KW-1185">Reference proteome</keyword>
<feature type="signal peptide" evidence="1">
    <location>
        <begin position="1"/>
        <end position="27"/>
    </location>
</feature>
<dbReference type="Proteomes" id="UP000006230">
    <property type="component" value="Unassembled WGS sequence"/>
</dbReference>
<evidence type="ECO:0000313" key="2">
    <source>
        <dbReference type="EMBL" id="EAU45057.1"/>
    </source>
</evidence>
<comment type="caution">
    <text evidence="2">The sequence shown here is derived from an EMBL/GenBank/DDBJ whole genome shotgun (WGS) entry which is preliminary data.</text>
</comment>
<dbReference type="AlphaFoldDB" id="Q0FLP1"/>